<feature type="region of interest" description="Disordered" evidence="1">
    <location>
        <begin position="1"/>
        <end position="26"/>
    </location>
</feature>
<accession>A0AAD7N825</accession>
<proteinExistence type="predicted"/>
<dbReference type="AlphaFoldDB" id="A0AAD7N825"/>
<keyword evidence="3" id="KW-1185">Reference proteome</keyword>
<evidence type="ECO:0000313" key="3">
    <source>
        <dbReference type="Proteomes" id="UP001215598"/>
    </source>
</evidence>
<dbReference type="Gene3D" id="1.20.930.20">
    <property type="entry name" value="Adaptor protein Cbl, N-terminal domain"/>
    <property type="match status" value="1"/>
</dbReference>
<sequence length="272" mass="30136">MWFPLRPRGRLKPNNTSTPKPSHTSNAFADISRTSLLALRDSADAFPPLKSAASGVVALWDIADRAKHCKSEARAIALRAKEILEVIADAVPDPSAIPDEMLLSIQRFTDLLDHIVSSIKSIAAAGGFSRVFHLNRNEEALLRIKSQLDNAYRDFNTASTLRTEILHAQIAMEDVHIVLGLQDLSHKTDLLTTHFQIASFFGRPLMLPYKLQPQPSLFDTDSDDDKPFSQASESGDIPGLSLLNDLCMGHARCGSLIQFRFRDSGADTWVRF</sequence>
<evidence type="ECO:0000256" key="1">
    <source>
        <dbReference type="SAM" id="MobiDB-lite"/>
    </source>
</evidence>
<organism evidence="2 3">
    <name type="scientific">Mycena metata</name>
    <dbReference type="NCBI Taxonomy" id="1033252"/>
    <lineage>
        <taxon>Eukaryota</taxon>
        <taxon>Fungi</taxon>
        <taxon>Dikarya</taxon>
        <taxon>Basidiomycota</taxon>
        <taxon>Agaricomycotina</taxon>
        <taxon>Agaricomycetes</taxon>
        <taxon>Agaricomycetidae</taxon>
        <taxon>Agaricales</taxon>
        <taxon>Marasmiineae</taxon>
        <taxon>Mycenaceae</taxon>
        <taxon>Mycena</taxon>
    </lineage>
</organism>
<comment type="caution">
    <text evidence="2">The sequence shown here is derived from an EMBL/GenBank/DDBJ whole genome shotgun (WGS) entry which is preliminary data.</text>
</comment>
<gene>
    <name evidence="2" type="ORF">B0H16DRAFT_1549078</name>
</gene>
<dbReference type="InterPro" id="IPR059179">
    <property type="entry name" value="MLKL-like_MCAfunc"/>
</dbReference>
<dbReference type="InterPro" id="IPR036537">
    <property type="entry name" value="Adaptor_Cbl_N_dom_sf"/>
</dbReference>
<protein>
    <submittedName>
        <fullName evidence="2">Uncharacterized protein</fullName>
    </submittedName>
</protein>
<dbReference type="Proteomes" id="UP001215598">
    <property type="component" value="Unassembled WGS sequence"/>
</dbReference>
<name>A0AAD7N825_9AGAR</name>
<reference evidence="2" key="1">
    <citation type="submission" date="2023-03" db="EMBL/GenBank/DDBJ databases">
        <title>Massive genome expansion in bonnet fungi (Mycena s.s.) driven by repeated elements and novel gene families across ecological guilds.</title>
        <authorList>
            <consortium name="Lawrence Berkeley National Laboratory"/>
            <person name="Harder C.B."/>
            <person name="Miyauchi S."/>
            <person name="Viragh M."/>
            <person name="Kuo A."/>
            <person name="Thoen E."/>
            <person name="Andreopoulos B."/>
            <person name="Lu D."/>
            <person name="Skrede I."/>
            <person name="Drula E."/>
            <person name="Henrissat B."/>
            <person name="Morin E."/>
            <person name="Kohler A."/>
            <person name="Barry K."/>
            <person name="LaButti K."/>
            <person name="Morin E."/>
            <person name="Salamov A."/>
            <person name="Lipzen A."/>
            <person name="Mereny Z."/>
            <person name="Hegedus B."/>
            <person name="Baldrian P."/>
            <person name="Stursova M."/>
            <person name="Weitz H."/>
            <person name="Taylor A."/>
            <person name="Grigoriev I.V."/>
            <person name="Nagy L.G."/>
            <person name="Martin F."/>
            <person name="Kauserud H."/>
        </authorList>
    </citation>
    <scope>NUCLEOTIDE SEQUENCE</scope>
    <source>
        <strain evidence="2">CBHHK182m</strain>
    </source>
</reference>
<feature type="compositionally biased region" description="Polar residues" evidence="1">
    <location>
        <begin position="13"/>
        <end position="26"/>
    </location>
</feature>
<dbReference type="GO" id="GO:0007166">
    <property type="term" value="P:cell surface receptor signaling pathway"/>
    <property type="evidence" value="ECO:0007669"/>
    <property type="project" value="InterPro"/>
</dbReference>
<evidence type="ECO:0000313" key="2">
    <source>
        <dbReference type="EMBL" id="KAJ7750787.1"/>
    </source>
</evidence>
<dbReference type="CDD" id="cd21037">
    <property type="entry name" value="MLKL_NTD"/>
    <property type="match status" value="1"/>
</dbReference>
<dbReference type="EMBL" id="JARKIB010000064">
    <property type="protein sequence ID" value="KAJ7750787.1"/>
    <property type="molecule type" value="Genomic_DNA"/>
</dbReference>